<dbReference type="Proteomes" id="UP000509771">
    <property type="component" value="Chromosome"/>
</dbReference>
<sequence>MTIFPIVFLLLLIPSMIFSAFALVDDFTTDKSLYHSGDQLTISGTVSYDSDVPFVTIQIFTPGKSNFADFNTIPANPDGSFSATFNVGGPTWTSDGIYPIKITYDGNLEKSIEYQEFLESSPPAPKTESTPEPTPEITSESTPDVSDDPEPVSTFSTLKLSIPNFPALDKSPQYYIDRYNDESSYKSWFDSQFPNDSIADVVGYQLTHIDNFPALDKSPQYYIDRYNDESSYKSWFDSQFPNDSIYNVLGYEDPVSVPSWIRNNAEWWATGKINDSAFVSGIEFMLEHNIIMVSTNPSGNISDEDIPDWIRNNAHWWSQDLISEDEFVNSLEYLIREGIISVN</sequence>
<organism evidence="2 3">
    <name type="scientific">Nitrosopumilus cobalaminigenes</name>
    <dbReference type="NCBI Taxonomy" id="1470066"/>
    <lineage>
        <taxon>Archaea</taxon>
        <taxon>Nitrososphaerota</taxon>
        <taxon>Nitrososphaeria</taxon>
        <taxon>Nitrosopumilales</taxon>
        <taxon>Nitrosopumilaceae</taxon>
        <taxon>Nitrosopumilus</taxon>
    </lineage>
</organism>
<feature type="compositionally biased region" description="Low complexity" evidence="1">
    <location>
        <begin position="126"/>
        <end position="143"/>
    </location>
</feature>
<evidence type="ECO:0000256" key="1">
    <source>
        <dbReference type="SAM" id="MobiDB-lite"/>
    </source>
</evidence>
<feature type="region of interest" description="Disordered" evidence="1">
    <location>
        <begin position="118"/>
        <end position="153"/>
    </location>
</feature>
<dbReference type="GeneID" id="56059060"/>
<reference evidence="2 3" key="1">
    <citation type="submission" date="2018-02" db="EMBL/GenBank/DDBJ databases">
        <title>Complete genome of Nitrosopumilus cobalaminigenes HCA1.</title>
        <authorList>
            <person name="Qin W."/>
            <person name="Zheng Y."/>
            <person name="Stahl D.A."/>
        </authorList>
    </citation>
    <scope>NUCLEOTIDE SEQUENCE [LARGE SCALE GENOMIC DNA]</scope>
    <source>
        <strain evidence="2 3">HCA1</strain>
    </source>
</reference>
<dbReference type="EMBL" id="CP026993">
    <property type="protein sequence ID" value="QLH02687.1"/>
    <property type="molecule type" value="Genomic_DNA"/>
</dbReference>
<evidence type="ECO:0008006" key="4">
    <source>
        <dbReference type="Google" id="ProtNLM"/>
    </source>
</evidence>
<dbReference type="KEGG" id="ncl:C5F47_03515"/>
<keyword evidence="3" id="KW-1185">Reference proteome</keyword>
<dbReference type="OrthoDB" id="11828at2157"/>
<dbReference type="AlphaFoldDB" id="A0A7D5M1V9"/>
<dbReference type="RefSeq" id="WP_179361528.1">
    <property type="nucleotide sequence ID" value="NZ_CP026993.1"/>
</dbReference>
<name>A0A7D5M1V9_9ARCH</name>
<gene>
    <name evidence="2" type="ORF">C5F47_03515</name>
</gene>
<accession>A0A7D5M1V9</accession>
<evidence type="ECO:0000313" key="2">
    <source>
        <dbReference type="EMBL" id="QLH02687.1"/>
    </source>
</evidence>
<evidence type="ECO:0000313" key="3">
    <source>
        <dbReference type="Proteomes" id="UP000509771"/>
    </source>
</evidence>
<protein>
    <recommendedName>
        <fullName evidence="4">Peptidase</fullName>
    </recommendedName>
</protein>
<proteinExistence type="predicted"/>